<feature type="compositionally biased region" description="Basic residues" evidence="1">
    <location>
        <begin position="1"/>
        <end position="13"/>
    </location>
</feature>
<organism evidence="2 3">
    <name type="scientific">Burkholderia pseudomallei (strain 1106a)</name>
    <dbReference type="NCBI Taxonomy" id="357348"/>
    <lineage>
        <taxon>Bacteria</taxon>
        <taxon>Pseudomonadati</taxon>
        <taxon>Pseudomonadota</taxon>
        <taxon>Betaproteobacteria</taxon>
        <taxon>Burkholderiales</taxon>
        <taxon>Burkholderiaceae</taxon>
        <taxon>Burkholderia</taxon>
        <taxon>pseudomallei group</taxon>
    </lineage>
</organism>
<dbReference type="HOGENOM" id="CLU_3181172_0_0_4"/>
<evidence type="ECO:0000313" key="3">
    <source>
        <dbReference type="Proteomes" id="UP000006738"/>
    </source>
</evidence>
<feature type="compositionally biased region" description="Basic and acidic residues" evidence="1">
    <location>
        <begin position="14"/>
        <end position="24"/>
    </location>
</feature>
<evidence type="ECO:0000313" key="2">
    <source>
        <dbReference type="EMBL" id="ABN91782.1"/>
    </source>
</evidence>
<dbReference type="KEGG" id="bpl:BURPS1106A_1029"/>
<feature type="region of interest" description="Disordered" evidence="1">
    <location>
        <begin position="1"/>
        <end position="46"/>
    </location>
</feature>
<accession>A3NSI8</accession>
<dbReference type="AlphaFoldDB" id="A3NSI8"/>
<evidence type="ECO:0000256" key="1">
    <source>
        <dbReference type="SAM" id="MobiDB-lite"/>
    </source>
</evidence>
<proteinExistence type="predicted"/>
<dbReference type="EMBL" id="CP000572">
    <property type="protein sequence ID" value="ABN91782.1"/>
    <property type="molecule type" value="Genomic_DNA"/>
</dbReference>
<dbReference type="Proteomes" id="UP000006738">
    <property type="component" value="Chromosome I"/>
</dbReference>
<reference evidence="2 3" key="1">
    <citation type="submission" date="2007-02" db="EMBL/GenBank/DDBJ databases">
        <authorList>
            <person name="DeShazer D."/>
            <person name="Woods D.E."/>
            <person name="Nierman W.C."/>
        </authorList>
    </citation>
    <scope>NUCLEOTIDE SEQUENCE [LARGE SCALE GENOMIC DNA]</scope>
    <source>
        <strain evidence="2 3">1106a</strain>
    </source>
</reference>
<sequence length="46" mass="5197">MRRVRAGARRGRERSRGARVESRSRRVRAAAPDAVTHAASIQNLQR</sequence>
<name>A3NSI8_BURP0</name>
<gene>
    <name evidence="2" type="ordered locus">BURPS1106A_1029</name>
</gene>
<protein>
    <submittedName>
        <fullName evidence="2">Uncharacterized protein</fullName>
    </submittedName>
</protein>